<evidence type="ECO:0000313" key="9">
    <source>
        <dbReference type="Proteomes" id="UP000050424"/>
    </source>
</evidence>
<dbReference type="PROSITE" id="PS00028">
    <property type="entry name" value="ZINC_FINGER_C2H2_1"/>
    <property type="match status" value="1"/>
</dbReference>
<reference evidence="8 9" key="1">
    <citation type="submission" date="2015-09" db="EMBL/GenBank/DDBJ databases">
        <title>Draft genome of a European isolate of the apple canker pathogen Neonectria ditissima.</title>
        <authorList>
            <person name="Gomez-Cortecero A."/>
            <person name="Harrison R.J."/>
            <person name="Armitage A.D."/>
        </authorList>
    </citation>
    <scope>NUCLEOTIDE SEQUENCE [LARGE SCALE GENOMIC DNA]</scope>
    <source>
        <strain evidence="8 9">R09/05</strain>
    </source>
</reference>
<protein>
    <recommendedName>
        <fullName evidence="7">C2H2-type domain-containing protein</fullName>
    </recommendedName>
</protein>
<dbReference type="Pfam" id="PF04082">
    <property type="entry name" value="Fungal_trans"/>
    <property type="match status" value="1"/>
</dbReference>
<evidence type="ECO:0000259" key="7">
    <source>
        <dbReference type="PROSITE" id="PS50157"/>
    </source>
</evidence>
<dbReference type="Proteomes" id="UP000050424">
    <property type="component" value="Unassembled WGS sequence"/>
</dbReference>
<dbReference type="CDD" id="cd12148">
    <property type="entry name" value="fungal_TF_MHR"/>
    <property type="match status" value="1"/>
</dbReference>
<feature type="binding site" evidence="4">
    <location>
        <position position="853"/>
    </location>
    <ligand>
        <name>Mg(2+)</name>
        <dbReference type="ChEBI" id="CHEBI:18420"/>
    </ligand>
</feature>
<dbReference type="GO" id="GO:0006559">
    <property type="term" value="P:L-phenylalanine catabolic process"/>
    <property type="evidence" value="ECO:0007669"/>
    <property type="project" value="TreeGrafter"/>
</dbReference>
<feature type="binding site" evidence="3">
    <location>
        <position position="953"/>
    </location>
    <ligand>
        <name>substrate</name>
    </ligand>
</feature>
<gene>
    <name evidence="8" type="ORF">AK830_g6736</name>
</gene>
<dbReference type="EMBL" id="LKCW01000097">
    <property type="protein sequence ID" value="KPM39822.1"/>
    <property type="molecule type" value="Genomic_DNA"/>
</dbReference>
<dbReference type="InterPro" id="IPR011234">
    <property type="entry name" value="Fumarylacetoacetase-like_C"/>
</dbReference>
<evidence type="ECO:0000256" key="5">
    <source>
        <dbReference type="PROSITE-ProRule" id="PRU00042"/>
    </source>
</evidence>
<name>A0A0P7AZA1_9HYPO</name>
<evidence type="ECO:0000256" key="6">
    <source>
        <dbReference type="SAM" id="MobiDB-lite"/>
    </source>
</evidence>
<evidence type="ECO:0000256" key="2">
    <source>
        <dbReference type="ARBA" id="ARBA00023242"/>
    </source>
</evidence>
<keyword evidence="4" id="KW-0106">Calcium</keyword>
<dbReference type="InterPro" id="IPR036663">
    <property type="entry name" value="Fumarylacetoacetase_C_sf"/>
</dbReference>
<dbReference type="Gene3D" id="3.30.160.60">
    <property type="entry name" value="Classic Zinc Finger"/>
    <property type="match status" value="1"/>
</dbReference>
<dbReference type="GO" id="GO:0006572">
    <property type="term" value="P:L-tyrosine catabolic process"/>
    <property type="evidence" value="ECO:0007669"/>
    <property type="project" value="TreeGrafter"/>
</dbReference>
<comment type="cofactor">
    <cofactor evidence="4">
        <name>Mg(2+)</name>
        <dbReference type="ChEBI" id="CHEBI:18420"/>
    </cofactor>
</comment>
<dbReference type="InterPro" id="IPR013087">
    <property type="entry name" value="Znf_C2H2_type"/>
</dbReference>
<dbReference type="PROSITE" id="PS50157">
    <property type="entry name" value="ZINC_FINGER_C2H2_2"/>
    <property type="match status" value="1"/>
</dbReference>
<feature type="binding site" evidence="4">
    <location>
        <position position="797"/>
    </location>
    <ligand>
        <name>Ca(2+)</name>
        <dbReference type="ChEBI" id="CHEBI:29108"/>
    </ligand>
</feature>
<feature type="binding site" evidence="4">
    <location>
        <position position="829"/>
    </location>
    <ligand>
        <name>Ca(2+)</name>
        <dbReference type="ChEBI" id="CHEBI:29108"/>
    </ligand>
</feature>
<dbReference type="GO" id="GO:0004334">
    <property type="term" value="F:fumarylacetoacetase activity"/>
    <property type="evidence" value="ECO:0007669"/>
    <property type="project" value="InterPro"/>
</dbReference>
<feature type="binding site" evidence="4">
    <location>
        <position position="795"/>
    </location>
    <ligand>
        <name>Ca(2+)</name>
        <dbReference type="ChEBI" id="CHEBI:29108"/>
    </ligand>
</feature>
<feature type="binding site" evidence="3">
    <location>
        <position position="836"/>
    </location>
    <ligand>
        <name>substrate</name>
    </ligand>
</feature>
<keyword evidence="4" id="KW-0460">Magnesium</keyword>
<organism evidence="8 9">
    <name type="scientific">Neonectria ditissima</name>
    <dbReference type="NCBI Taxonomy" id="78410"/>
    <lineage>
        <taxon>Eukaryota</taxon>
        <taxon>Fungi</taxon>
        <taxon>Dikarya</taxon>
        <taxon>Ascomycota</taxon>
        <taxon>Pezizomycotina</taxon>
        <taxon>Sordariomycetes</taxon>
        <taxon>Hypocreomycetidae</taxon>
        <taxon>Hypocreales</taxon>
        <taxon>Nectriaceae</taxon>
        <taxon>Neonectria</taxon>
    </lineage>
</organism>
<dbReference type="InterPro" id="IPR005959">
    <property type="entry name" value="Fumarylacetoacetase"/>
</dbReference>
<comment type="similarity">
    <text evidence="1">Belongs to the FAH family.</text>
</comment>
<dbReference type="Gene3D" id="3.90.850.10">
    <property type="entry name" value="Fumarylacetoacetase-like, C-terminal domain"/>
    <property type="match status" value="1"/>
</dbReference>
<keyword evidence="4" id="KW-0479">Metal-binding</keyword>
<dbReference type="PANTHER" id="PTHR43069:SF2">
    <property type="entry name" value="FUMARYLACETOACETASE"/>
    <property type="match status" value="1"/>
</dbReference>
<dbReference type="GO" id="GO:0003677">
    <property type="term" value="F:DNA binding"/>
    <property type="evidence" value="ECO:0007669"/>
    <property type="project" value="InterPro"/>
</dbReference>
<keyword evidence="9" id="KW-1185">Reference proteome</keyword>
<feature type="binding site" evidence="4">
    <location>
        <position position="829"/>
    </location>
    <ligand>
        <name>Mg(2+)</name>
        <dbReference type="ChEBI" id="CHEBI:18420"/>
    </ligand>
</feature>
<proteinExistence type="inferred from homology"/>
<dbReference type="GO" id="GO:1902000">
    <property type="term" value="P:homogentisate catabolic process"/>
    <property type="evidence" value="ECO:0007669"/>
    <property type="project" value="TreeGrafter"/>
</dbReference>
<dbReference type="AlphaFoldDB" id="A0A0P7AZA1"/>
<feature type="domain" description="C2H2-type" evidence="7">
    <location>
        <begin position="12"/>
        <end position="39"/>
    </location>
</feature>
<evidence type="ECO:0000256" key="1">
    <source>
        <dbReference type="ARBA" id="ARBA00010211"/>
    </source>
</evidence>
<feature type="region of interest" description="Disordered" evidence="6">
    <location>
        <begin position="69"/>
        <end position="95"/>
    </location>
</feature>
<keyword evidence="2" id="KW-0539">Nucleus</keyword>
<dbReference type="GO" id="GO:0006351">
    <property type="term" value="P:DNA-templated transcription"/>
    <property type="evidence" value="ECO:0007669"/>
    <property type="project" value="InterPro"/>
</dbReference>
<keyword evidence="5" id="KW-0863">Zinc-finger</keyword>
<evidence type="ECO:0000256" key="3">
    <source>
        <dbReference type="PIRSR" id="PIRSR605959-2"/>
    </source>
</evidence>
<dbReference type="STRING" id="78410.A0A0P7AZA1"/>
<dbReference type="SUPFAM" id="SSF56529">
    <property type="entry name" value="FAH"/>
    <property type="match status" value="1"/>
</dbReference>
<comment type="cofactor">
    <cofactor evidence="4">
        <name>Ca(2+)</name>
        <dbReference type="ChEBI" id="CHEBI:29108"/>
    </cofactor>
</comment>
<keyword evidence="5" id="KW-0862">Zinc</keyword>
<dbReference type="InterPro" id="IPR007219">
    <property type="entry name" value="XnlR_reg_dom"/>
</dbReference>
<evidence type="ECO:0000313" key="8">
    <source>
        <dbReference type="EMBL" id="KPM39822.1"/>
    </source>
</evidence>
<feature type="binding site" evidence="4">
    <location>
        <position position="849"/>
    </location>
    <ligand>
        <name>Mg(2+)</name>
        <dbReference type="ChEBI" id="CHEBI:18420"/>
    </ligand>
</feature>
<dbReference type="SUPFAM" id="SSF57667">
    <property type="entry name" value="beta-beta-alpha zinc fingers"/>
    <property type="match status" value="1"/>
</dbReference>
<dbReference type="GO" id="GO:0008270">
    <property type="term" value="F:zinc ion binding"/>
    <property type="evidence" value="ECO:0007669"/>
    <property type="project" value="UniProtKB-KW"/>
</dbReference>
<dbReference type="OrthoDB" id="654211at2759"/>
<dbReference type="Pfam" id="PF01557">
    <property type="entry name" value="FAA_hydrolase"/>
    <property type="match status" value="1"/>
</dbReference>
<dbReference type="PANTHER" id="PTHR43069">
    <property type="entry name" value="FUMARYLACETOACETASE"/>
    <property type="match status" value="1"/>
</dbReference>
<comment type="caution">
    <text evidence="8">The sequence shown here is derived from an EMBL/GenBank/DDBJ whole genome shotgun (WGS) entry which is preliminary data.</text>
</comment>
<dbReference type="InterPro" id="IPR036236">
    <property type="entry name" value="Znf_C2H2_sf"/>
</dbReference>
<evidence type="ECO:0000256" key="4">
    <source>
        <dbReference type="PIRSR" id="PIRSR605959-3"/>
    </source>
</evidence>
<sequence length="1032" mass="114272">MNQGQQVQGRIHRCKSCDRVFARAEHLRRHCLSHENRKPNVCRACGSRFGRSDVLRRHTRKCADFQRMAQGAHNTDSDSEPSGQQPNKAQWKATPPAETLDALGSMLDSPQSLAADPPPPELGAAIDQALMISSSSVATLPDPQSVPFLGTGDFADLGFLEDFLLPDTTMIPGHLASMAYESETMPALSAWDNVGLAPNPGQAPLSTFQAVEPSARGKLSEPSYFRVLSTSNFEVEEFRKKLYCNYPHELLGSFQFPTRSRIVRCIVAYFEHFDPHTPIIQHARFSLADTNPALILAILAIGAMYLSEHEFSVQAYTVACSLVEAHSLDQREQTPSQYQFAPLQAMLLCVQFGAFSGQDAHSQKSQRLFAAVCEALKSGLEVLKPQRSAAEQNWDQWSFIETFSRLATWTCTLSAMLLASDPMSAYMAPYQLREVPPPLGEELWRAQSATQWAARQERVKLHGDSNMSDLTEALLRGSAIPETLSSFALLSLAAWALTYICAQERLAMSLGPVDLLNSDFRTKMERVLSEWAMYTRRRMKADRVIYRLNDPLFTDCFPLLGSSYYHLYLGDELRALKANAAKEDAFPGEPKTSSRLPPVVNLRLAYKGVAYAANSWLVRAKLGMGHFNDTASINYGGHYLMTAYETALILSWWLSVSGFPEPPDSTGNYTAVVKSLGEIFSEAFVEAEDQGIPCGDADTRALGPLLFTQRCMSQSVYPFCQRLDRRLQRFSEYGIKITGKAMPHFFAFPTAYNGRTTSVIPSGELIPRPKGMIRQPVAEEPPTYSFSPSTRFDFEMEMGVIISNTIPRGQVITADEANELIFGFVLLNDWSARDIQFAEMTGMGPYNGKSTATTVSHWVVLPQALEQARCQSTSKKAQEMMPLHPDHLRHHIGGETVTWNIDMQAEIANRSGISTVVCRSNLRDLYWTPAQMLAHMTSSGSGATAGDLFGSGTISSPGHTTDNPTLGCLFELNNGGKTSFKLQDGREVVWLEDYDEVILTGWATGKGGKRIGFGEARGMLVPSAEFVVEQRD</sequence>
<accession>A0A0P7AZA1</accession>